<name>A0A0L0G5D9_9EUKA</name>
<dbReference type="EMBL" id="KQ241785">
    <property type="protein sequence ID" value="KNC84134.1"/>
    <property type="molecule type" value="Genomic_DNA"/>
</dbReference>
<accession>A0A0L0G5D9</accession>
<organism evidence="2 3">
    <name type="scientific">Sphaeroforma arctica JP610</name>
    <dbReference type="NCBI Taxonomy" id="667725"/>
    <lineage>
        <taxon>Eukaryota</taxon>
        <taxon>Ichthyosporea</taxon>
        <taxon>Ichthyophonida</taxon>
        <taxon>Sphaeroforma</taxon>
    </lineage>
</organism>
<evidence type="ECO:0000313" key="3">
    <source>
        <dbReference type="Proteomes" id="UP000054560"/>
    </source>
</evidence>
<reference evidence="2 3" key="1">
    <citation type="submission" date="2011-02" db="EMBL/GenBank/DDBJ databases">
        <title>The Genome Sequence of Sphaeroforma arctica JP610.</title>
        <authorList>
            <consortium name="The Broad Institute Genome Sequencing Platform"/>
            <person name="Russ C."/>
            <person name="Cuomo C."/>
            <person name="Young S.K."/>
            <person name="Zeng Q."/>
            <person name="Gargeya S."/>
            <person name="Alvarado L."/>
            <person name="Berlin A."/>
            <person name="Chapman S.B."/>
            <person name="Chen Z."/>
            <person name="Freedman E."/>
            <person name="Gellesch M."/>
            <person name="Goldberg J."/>
            <person name="Griggs A."/>
            <person name="Gujja S."/>
            <person name="Heilman E."/>
            <person name="Heiman D."/>
            <person name="Howarth C."/>
            <person name="Mehta T."/>
            <person name="Neiman D."/>
            <person name="Pearson M."/>
            <person name="Roberts A."/>
            <person name="Saif S."/>
            <person name="Shea T."/>
            <person name="Shenoy N."/>
            <person name="Sisk P."/>
            <person name="Stolte C."/>
            <person name="Sykes S."/>
            <person name="White J."/>
            <person name="Yandava C."/>
            <person name="Burger G."/>
            <person name="Gray M.W."/>
            <person name="Holland P.W.H."/>
            <person name="King N."/>
            <person name="Lang F.B.F."/>
            <person name="Roger A.J."/>
            <person name="Ruiz-Trillo I."/>
            <person name="Haas B."/>
            <person name="Nusbaum C."/>
            <person name="Birren B."/>
        </authorList>
    </citation>
    <scope>NUCLEOTIDE SEQUENCE [LARGE SCALE GENOMIC DNA]</scope>
    <source>
        <strain evidence="2 3">JP610</strain>
    </source>
</reference>
<proteinExistence type="predicted"/>
<dbReference type="GeneID" id="25904137"/>
<sequence length="93" mass="10180">MPPPFNAFSDRPIAVGGLRDRRALARQSESTQDFSKDISSERNHGGKRVTVRGVDRAQARRRSLLTSCASGVAVPRVVREDQPSELFVSSVVS</sequence>
<evidence type="ECO:0000256" key="1">
    <source>
        <dbReference type="SAM" id="MobiDB-lite"/>
    </source>
</evidence>
<gene>
    <name evidence="2" type="ORF">SARC_03633</name>
</gene>
<evidence type="ECO:0000313" key="2">
    <source>
        <dbReference type="EMBL" id="KNC84134.1"/>
    </source>
</evidence>
<dbReference type="AlphaFoldDB" id="A0A0L0G5D9"/>
<protein>
    <submittedName>
        <fullName evidence="2">Uncharacterized protein</fullName>
    </submittedName>
</protein>
<keyword evidence="3" id="KW-1185">Reference proteome</keyword>
<feature type="region of interest" description="Disordered" evidence="1">
    <location>
        <begin position="24"/>
        <end position="47"/>
    </location>
</feature>
<dbReference type="Proteomes" id="UP000054560">
    <property type="component" value="Unassembled WGS sequence"/>
</dbReference>
<feature type="compositionally biased region" description="Basic and acidic residues" evidence="1">
    <location>
        <begin position="34"/>
        <end position="44"/>
    </location>
</feature>
<dbReference type="RefSeq" id="XP_014158036.1">
    <property type="nucleotide sequence ID" value="XM_014302561.1"/>
</dbReference>